<keyword evidence="3" id="KW-1185">Reference proteome</keyword>
<gene>
    <name evidence="2" type="ORF">PHPALM_16310</name>
</gene>
<dbReference type="EMBL" id="NCKW01008824">
    <property type="protein sequence ID" value="POM67650.1"/>
    <property type="molecule type" value="Genomic_DNA"/>
</dbReference>
<keyword evidence="1" id="KW-0472">Membrane</keyword>
<evidence type="ECO:0008006" key="4">
    <source>
        <dbReference type="Google" id="ProtNLM"/>
    </source>
</evidence>
<dbReference type="OrthoDB" id="121918at2759"/>
<feature type="transmembrane region" description="Helical" evidence="1">
    <location>
        <begin position="86"/>
        <end position="108"/>
    </location>
</feature>
<evidence type="ECO:0000256" key="1">
    <source>
        <dbReference type="SAM" id="Phobius"/>
    </source>
</evidence>
<feature type="transmembrane region" description="Helical" evidence="1">
    <location>
        <begin position="47"/>
        <end position="66"/>
    </location>
</feature>
<reference evidence="2 3" key="1">
    <citation type="journal article" date="2017" name="Genome Biol. Evol.">
        <title>Phytophthora megakarya and P. palmivora, closely related causal agents of cacao black pod rot, underwent increases in genome sizes and gene numbers by different mechanisms.</title>
        <authorList>
            <person name="Ali S.S."/>
            <person name="Shao J."/>
            <person name="Lary D.J."/>
            <person name="Kronmiller B."/>
            <person name="Shen D."/>
            <person name="Strem M.D."/>
            <person name="Amoako-Attah I."/>
            <person name="Akrofi A.Y."/>
            <person name="Begoude B.A."/>
            <person name="Ten Hoopen G.M."/>
            <person name="Coulibaly K."/>
            <person name="Kebe B.I."/>
            <person name="Melnick R.L."/>
            <person name="Guiltinan M.J."/>
            <person name="Tyler B.M."/>
            <person name="Meinhardt L.W."/>
            <person name="Bailey B.A."/>
        </authorList>
    </citation>
    <scope>NUCLEOTIDE SEQUENCE [LARGE SCALE GENOMIC DNA]</scope>
    <source>
        <strain evidence="3">sbr112.9</strain>
    </source>
</reference>
<keyword evidence="1" id="KW-1133">Transmembrane helix</keyword>
<name>A0A2P4XQ03_9STRA</name>
<dbReference type="AlphaFoldDB" id="A0A2P4XQ03"/>
<organism evidence="2 3">
    <name type="scientific">Phytophthora palmivora</name>
    <dbReference type="NCBI Taxonomy" id="4796"/>
    <lineage>
        <taxon>Eukaryota</taxon>
        <taxon>Sar</taxon>
        <taxon>Stramenopiles</taxon>
        <taxon>Oomycota</taxon>
        <taxon>Peronosporomycetes</taxon>
        <taxon>Peronosporales</taxon>
        <taxon>Peronosporaceae</taxon>
        <taxon>Phytophthora</taxon>
    </lineage>
</organism>
<accession>A0A2P4XQ03</accession>
<proteinExistence type="predicted"/>
<keyword evidence="1" id="KW-0812">Transmembrane</keyword>
<evidence type="ECO:0000313" key="3">
    <source>
        <dbReference type="Proteomes" id="UP000237271"/>
    </source>
</evidence>
<evidence type="ECO:0000313" key="2">
    <source>
        <dbReference type="EMBL" id="POM67650.1"/>
    </source>
</evidence>
<protein>
    <recommendedName>
        <fullName evidence="4">Transmembrane protein</fullName>
    </recommendedName>
</protein>
<sequence length="159" mass="18140">MLRPASLPRDISMDDKERVLSFDFNEDYIRHALQSLFHSEYVLMAEYIEFIIPVLYALYLTVLAHLDVAAYYPHTASMTISKLNDTVTSILIYGALEFIAFGALLILLKRKFGYSPLYQLAFVLESQAPAIQGHLFLWTISILQITLVHYGADFIVQTS</sequence>
<dbReference type="Proteomes" id="UP000237271">
    <property type="component" value="Unassembled WGS sequence"/>
</dbReference>
<comment type="caution">
    <text evidence="2">The sequence shown here is derived from an EMBL/GenBank/DDBJ whole genome shotgun (WGS) entry which is preliminary data.</text>
</comment>